<feature type="region of interest" description="Disordered" evidence="2">
    <location>
        <begin position="28"/>
        <end position="87"/>
    </location>
</feature>
<protein>
    <submittedName>
        <fullName evidence="4">Gag-pol polyprotein</fullName>
    </submittedName>
</protein>
<sequence length="165" mass="18434">MLSNELILNMRWKLTCSRVRVSKFQNEKLKGRSREKNRSRIEDDNSSHARFDGHGHPRFQQKISGKVSSKAPPRFNKERVFNPKSQGNGSGSLFPSCAMCGKRHEGKCLAYTNGCFGCGKSGHKVRDCPMLMAKGREGKQAPPSGSGTSAPKQDRFYAFHTRGDQ</sequence>
<dbReference type="InterPro" id="IPR001878">
    <property type="entry name" value="Znf_CCHC"/>
</dbReference>
<dbReference type="InParanoid" id="M1DBI2"/>
<dbReference type="PROSITE" id="PS50158">
    <property type="entry name" value="ZF_CCHC"/>
    <property type="match status" value="1"/>
</dbReference>
<feature type="compositionally biased region" description="Basic and acidic residues" evidence="2">
    <location>
        <begin position="28"/>
        <end position="55"/>
    </location>
</feature>
<accession>M1DBI2</accession>
<feature type="domain" description="CCHC-type" evidence="3">
    <location>
        <begin position="115"/>
        <end position="129"/>
    </location>
</feature>
<dbReference type="SMART" id="SM00343">
    <property type="entry name" value="ZnF_C2HC"/>
    <property type="match status" value="1"/>
</dbReference>
<dbReference type="Gene3D" id="4.10.60.10">
    <property type="entry name" value="Zinc finger, CCHC-type"/>
    <property type="match status" value="1"/>
</dbReference>
<evidence type="ECO:0000256" key="1">
    <source>
        <dbReference type="PROSITE-ProRule" id="PRU00047"/>
    </source>
</evidence>
<dbReference type="HOGENOM" id="CLU_043741_3_1_1"/>
<dbReference type="PaxDb" id="4113-PGSC0003DMT400086332"/>
<keyword evidence="1" id="KW-0863">Zinc-finger</keyword>
<name>M1DBI2_SOLTU</name>
<reference evidence="5" key="1">
    <citation type="journal article" date="2011" name="Nature">
        <title>Genome sequence and analysis of the tuber crop potato.</title>
        <authorList>
            <consortium name="The Potato Genome Sequencing Consortium"/>
        </authorList>
    </citation>
    <scope>NUCLEOTIDE SEQUENCE [LARGE SCALE GENOMIC DNA]</scope>
    <source>
        <strain evidence="5">cv. DM1-3 516 R44</strain>
    </source>
</reference>
<reference evidence="4" key="2">
    <citation type="submission" date="2015-06" db="UniProtKB">
        <authorList>
            <consortium name="EnsemblPlants"/>
        </authorList>
    </citation>
    <scope>IDENTIFICATION</scope>
    <source>
        <strain evidence="4">DM1-3 516 R44</strain>
    </source>
</reference>
<dbReference type="Gramene" id="PGSC0003DMT400086332">
    <property type="protein sequence ID" value="PGSC0003DMT400086332"/>
    <property type="gene ID" value="PGSC0003DMG400035903"/>
</dbReference>
<keyword evidence="5" id="KW-1185">Reference proteome</keyword>
<organism evidence="4 5">
    <name type="scientific">Solanum tuberosum</name>
    <name type="common">Potato</name>
    <dbReference type="NCBI Taxonomy" id="4113"/>
    <lineage>
        <taxon>Eukaryota</taxon>
        <taxon>Viridiplantae</taxon>
        <taxon>Streptophyta</taxon>
        <taxon>Embryophyta</taxon>
        <taxon>Tracheophyta</taxon>
        <taxon>Spermatophyta</taxon>
        <taxon>Magnoliopsida</taxon>
        <taxon>eudicotyledons</taxon>
        <taxon>Gunneridae</taxon>
        <taxon>Pentapetalae</taxon>
        <taxon>asterids</taxon>
        <taxon>lamiids</taxon>
        <taxon>Solanales</taxon>
        <taxon>Solanaceae</taxon>
        <taxon>Solanoideae</taxon>
        <taxon>Solaneae</taxon>
        <taxon>Solanum</taxon>
    </lineage>
</organism>
<dbReference type="GO" id="GO:0008270">
    <property type="term" value="F:zinc ion binding"/>
    <property type="evidence" value="ECO:0007669"/>
    <property type="project" value="UniProtKB-KW"/>
</dbReference>
<dbReference type="GO" id="GO:0003676">
    <property type="term" value="F:nucleic acid binding"/>
    <property type="evidence" value="ECO:0007669"/>
    <property type="project" value="InterPro"/>
</dbReference>
<feature type="region of interest" description="Disordered" evidence="2">
    <location>
        <begin position="134"/>
        <end position="165"/>
    </location>
</feature>
<dbReference type="EnsemblPlants" id="PGSC0003DMT400086332">
    <property type="protein sequence ID" value="PGSC0003DMT400086332"/>
    <property type="gene ID" value="PGSC0003DMG400035903"/>
</dbReference>
<dbReference type="AlphaFoldDB" id="M1DBI2"/>
<proteinExistence type="predicted"/>
<evidence type="ECO:0000256" key="2">
    <source>
        <dbReference type="SAM" id="MobiDB-lite"/>
    </source>
</evidence>
<keyword evidence="1" id="KW-0479">Metal-binding</keyword>
<evidence type="ECO:0000259" key="3">
    <source>
        <dbReference type="PROSITE" id="PS50158"/>
    </source>
</evidence>
<evidence type="ECO:0000313" key="4">
    <source>
        <dbReference type="EnsemblPlants" id="PGSC0003DMT400086332"/>
    </source>
</evidence>
<feature type="compositionally biased region" description="Basic and acidic residues" evidence="2">
    <location>
        <begin position="152"/>
        <end position="165"/>
    </location>
</feature>
<dbReference type="Proteomes" id="UP000011115">
    <property type="component" value="Unassembled WGS sequence"/>
</dbReference>
<keyword evidence="1" id="KW-0862">Zinc</keyword>
<evidence type="ECO:0000313" key="5">
    <source>
        <dbReference type="Proteomes" id="UP000011115"/>
    </source>
</evidence>